<dbReference type="EMBL" id="BAUL01000225">
    <property type="protein sequence ID" value="GAD97988.1"/>
    <property type="molecule type" value="Genomic_DNA"/>
</dbReference>
<evidence type="ECO:0000256" key="3">
    <source>
        <dbReference type="ARBA" id="ARBA00022737"/>
    </source>
</evidence>
<protein>
    <submittedName>
        <fullName evidence="11">C2H2 type zinc finger domain protein</fullName>
    </submittedName>
</protein>
<evidence type="ECO:0000313" key="11">
    <source>
        <dbReference type="EMBL" id="GAD97988.1"/>
    </source>
</evidence>
<dbReference type="Pfam" id="PF04082">
    <property type="entry name" value="Fungal_trans"/>
    <property type="match status" value="1"/>
</dbReference>
<dbReference type="Pfam" id="PF00096">
    <property type="entry name" value="zf-C2H2"/>
    <property type="match status" value="1"/>
</dbReference>
<comment type="subcellular location">
    <subcellularLocation>
        <location evidence="1">Nucleus</location>
    </subcellularLocation>
</comment>
<dbReference type="InterPro" id="IPR013087">
    <property type="entry name" value="Znf_C2H2_type"/>
</dbReference>
<feature type="transmembrane region" description="Helical" evidence="9">
    <location>
        <begin position="649"/>
        <end position="669"/>
    </location>
</feature>
<dbReference type="InterPro" id="IPR051059">
    <property type="entry name" value="VerF-like"/>
</dbReference>
<evidence type="ECO:0000259" key="10">
    <source>
        <dbReference type="PROSITE" id="PS50157"/>
    </source>
</evidence>
<dbReference type="PROSITE" id="PS50157">
    <property type="entry name" value="ZINC_FINGER_C2H2_2"/>
    <property type="match status" value="1"/>
</dbReference>
<evidence type="ECO:0000256" key="9">
    <source>
        <dbReference type="SAM" id="Phobius"/>
    </source>
</evidence>
<dbReference type="PROSITE" id="PS00028">
    <property type="entry name" value="ZINC_FINGER_C2H2_1"/>
    <property type="match status" value="1"/>
</dbReference>
<dbReference type="Gene3D" id="3.30.160.60">
    <property type="entry name" value="Classic Zinc Finger"/>
    <property type="match status" value="1"/>
</dbReference>
<dbReference type="GO" id="GO:0000981">
    <property type="term" value="F:DNA-binding transcription factor activity, RNA polymerase II-specific"/>
    <property type="evidence" value="ECO:0007669"/>
    <property type="project" value="InterPro"/>
</dbReference>
<keyword evidence="6" id="KW-0539">Nucleus</keyword>
<dbReference type="InterPro" id="IPR007219">
    <property type="entry name" value="XnlR_reg_dom"/>
</dbReference>
<evidence type="ECO:0000256" key="1">
    <source>
        <dbReference type="ARBA" id="ARBA00004123"/>
    </source>
</evidence>
<dbReference type="GO" id="GO:0008270">
    <property type="term" value="F:zinc ion binding"/>
    <property type="evidence" value="ECO:0007669"/>
    <property type="project" value="UniProtKB-KW"/>
</dbReference>
<keyword evidence="3" id="KW-0677">Repeat</keyword>
<organism evidence="11 12">
    <name type="scientific">Byssochlamys spectabilis (strain No. 5 / NBRC 109023)</name>
    <name type="common">Paecilomyces variotii</name>
    <dbReference type="NCBI Taxonomy" id="1356009"/>
    <lineage>
        <taxon>Eukaryota</taxon>
        <taxon>Fungi</taxon>
        <taxon>Dikarya</taxon>
        <taxon>Ascomycota</taxon>
        <taxon>Pezizomycotina</taxon>
        <taxon>Eurotiomycetes</taxon>
        <taxon>Eurotiomycetidae</taxon>
        <taxon>Eurotiales</taxon>
        <taxon>Thermoascaceae</taxon>
        <taxon>Paecilomyces</taxon>
    </lineage>
</organism>
<evidence type="ECO:0000256" key="4">
    <source>
        <dbReference type="ARBA" id="ARBA00022771"/>
    </source>
</evidence>
<keyword evidence="4 7" id="KW-0863">Zinc-finger</keyword>
<evidence type="ECO:0000256" key="6">
    <source>
        <dbReference type="ARBA" id="ARBA00023242"/>
    </source>
</evidence>
<dbReference type="InterPro" id="IPR036236">
    <property type="entry name" value="Znf_C2H2_sf"/>
</dbReference>
<keyword evidence="2" id="KW-0479">Metal-binding</keyword>
<keyword evidence="12" id="KW-1185">Reference proteome</keyword>
<accession>V5G0W3</accession>
<evidence type="ECO:0000256" key="8">
    <source>
        <dbReference type="SAM" id="MobiDB-lite"/>
    </source>
</evidence>
<feature type="compositionally biased region" description="Polar residues" evidence="8">
    <location>
        <begin position="93"/>
        <end position="106"/>
    </location>
</feature>
<dbReference type="SUPFAM" id="SSF57667">
    <property type="entry name" value="beta-beta-alpha zinc fingers"/>
    <property type="match status" value="1"/>
</dbReference>
<proteinExistence type="predicted"/>
<dbReference type="AlphaFoldDB" id="V5G0W3"/>
<dbReference type="CDD" id="cd12148">
    <property type="entry name" value="fungal_TF_MHR"/>
    <property type="match status" value="1"/>
</dbReference>
<feature type="domain" description="C2H2-type" evidence="10">
    <location>
        <begin position="67"/>
        <end position="94"/>
    </location>
</feature>
<dbReference type="Proteomes" id="UP000018001">
    <property type="component" value="Unassembled WGS sequence"/>
</dbReference>
<evidence type="ECO:0000256" key="5">
    <source>
        <dbReference type="ARBA" id="ARBA00022833"/>
    </source>
</evidence>
<name>V5G0W3_BYSSN</name>
<dbReference type="PANTHER" id="PTHR40626">
    <property type="entry name" value="MIP31509P"/>
    <property type="match status" value="1"/>
</dbReference>
<dbReference type="GO" id="GO:0006351">
    <property type="term" value="P:DNA-templated transcription"/>
    <property type="evidence" value="ECO:0007669"/>
    <property type="project" value="InterPro"/>
</dbReference>
<dbReference type="HOGENOM" id="CLU_024140_0_0_1"/>
<comment type="caution">
    <text evidence="11">The sequence shown here is derived from an EMBL/GenBank/DDBJ whole genome shotgun (WGS) entry which is preliminary data.</text>
</comment>
<feature type="region of interest" description="Disordered" evidence="8">
    <location>
        <begin position="84"/>
        <end position="127"/>
    </location>
</feature>
<keyword evidence="5" id="KW-0862">Zinc</keyword>
<dbReference type="GO" id="GO:0000978">
    <property type="term" value="F:RNA polymerase II cis-regulatory region sequence-specific DNA binding"/>
    <property type="evidence" value="ECO:0007669"/>
    <property type="project" value="InterPro"/>
</dbReference>
<dbReference type="GO" id="GO:0000785">
    <property type="term" value="C:chromatin"/>
    <property type="evidence" value="ECO:0007669"/>
    <property type="project" value="TreeGrafter"/>
</dbReference>
<keyword evidence="9" id="KW-0472">Membrane</keyword>
<dbReference type="FunFam" id="3.30.160.60:FF:003641">
    <property type="match status" value="1"/>
</dbReference>
<gene>
    <name evidence="11" type="ORF">PVAR5_6676</name>
</gene>
<evidence type="ECO:0000256" key="2">
    <source>
        <dbReference type="ARBA" id="ARBA00022723"/>
    </source>
</evidence>
<dbReference type="PANTHER" id="PTHR40626:SF14">
    <property type="entry name" value="C2H2 TYPE ZINC FINGER DOMAIN PROTEIN (AFU_ORTHOLOGUE AFUA_1G02360)"/>
    <property type="match status" value="1"/>
</dbReference>
<sequence>MTTTGSMADGTRKSVCKVCQKAFSKAEHLRVDLSSCEIHVFISKLTIKQRHERSHTLVLKDTGSKPFVCKQCRRPFARQDALIRHERLHTRSSNKNASPISPSASEPTRVDSVSPWQDGESHGHDGTAVAAMQTPTTQDHAWMGSQSADVSGLHHSGAGGTELDFGLIWPDAEELFQTIMSSDTSDQWQIPLGTLPFPSTVQPLSSLNFDSPGSFDDRGSSIGTLPSGEGHQAVRDVTEMVTASSSNVTAAVKATSITSVFLDECLHMFFARFIPTFPILHRATFVFRECAHPLLLNAIAIGSLYLGPKDSVAKGEALWRLAHTAVATSWQSLITHRGPYDVCKGVQLVITALLGQVYGALSKNRAIRTTSQVFRALGFFWARHCGMFDSEPWNLENLPSLSASNVEKEHHWRSWAAREIQQRAILAYYILDGIVAQMSGDSTSVRHVANPLTLSCDDTTFNASTADEWIVLMRSQTTEQPSFRLIFRSLFSPSNTSYPLNPTFSVLSLRVILEGFQSLILDCDENNVATVGVPARSDVRKALAQLHESININTQLSSSEKLEILLRWHTISLDTVTNSSLLCSQVCSSYGIAQHLCGGNKAPKFRLDLVKWANSADARRALLHAVAIQDIVEQLPRGRAHVIHMPSSLFAASIIYTVFSLAGVVSVCFPRAPIWREVLLSQGEDDVLFGDMMSGSETSRYIRGELRGPNTGGTTRNLLYELNSMQKLFRCLISQWGIAHDMKDIVDEWISLCH</sequence>
<evidence type="ECO:0000256" key="7">
    <source>
        <dbReference type="PROSITE-ProRule" id="PRU00042"/>
    </source>
</evidence>
<dbReference type="InParanoid" id="V5G0W3"/>
<dbReference type="SMART" id="SM00355">
    <property type="entry name" value="ZnF_C2H2"/>
    <property type="match status" value="1"/>
</dbReference>
<evidence type="ECO:0000313" key="12">
    <source>
        <dbReference type="Proteomes" id="UP000018001"/>
    </source>
</evidence>
<dbReference type="OrthoDB" id="3945418at2759"/>
<keyword evidence="9" id="KW-0812">Transmembrane</keyword>
<reference evidence="12" key="1">
    <citation type="journal article" date="2014" name="Genome Announc.">
        <title>Draft genome sequence of the formaldehyde-resistant fungus Byssochlamys spectabilis No. 5 (anamorph Paecilomyces variotii No. 5) (NBRC109023).</title>
        <authorList>
            <person name="Oka T."/>
            <person name="Ekino K."/>
            <person name="Fukuda K."/>
            <person name="Nomura Y."/>
        </authorList>
    </citation>
    <scope>NUCLEOTIDE SEQUENCE [LARGE SCALE GENOMIC DNA]</scope>
    <source>
        <strain evidence="12">No. 5 / NBRC 109023</strain>
    </source>
</reference>
<dbReference type="eggNOG" id="ENOG502QW9X">
    <property type="taxonomic scope" value="Eukaryota"/>
</dbReference>
<dbReference type="GO" id="GO:0005634">
    <property type="term" value="C:nucleus"/>
    <property type="evidence" value="ECO:0007669"/>
    <property type="project" value="UniProtKB-SubCell"/>
</dbReference>
<keyword evidence="9" id="KW-1133">Transmembrane helix</keyword>